<feature type="transmembrane region" description="Helical" evidence="1">
    <location>
        <begin position="1980"/>
        <end position="2002"/>
    </location>
</feature>
<evidence type="ECO:0000256" key="2">
    <source>
        <dbReference type="SAM" id="SignalP"/>
    </source>
</evidence>
<feature type="transmembrane region" description="Helical" evidence="1">
    <location>
        <begin position="1005"/>
        <end position="1032"/>
    </location>
</feature>
<name>A0AA35SK08_GEOBA</name>
<dbReference type="InterPro" id="IPR039448">
    <property type="entry name" value="Beta_helix"/>
</dbReference>
<dbReference type="Pfam" id="PF13229">
    <property type="entry name" value="Beta_helix"/>
    <property type="match status" value="1"/>
</dbReference>
<organism evidence="4 5">
    <name type="scientific">Geodia barretti</name>
    <name type="common">Barrett's horny sponge</name>
    <dbReference type="NCBI Taxonomy" id="519541"/>
    <lineage>
        <taxon>Eukaryota</taxon>
        <taxon>Metazoa</taxon>
        <taxon>Porifera</taxon>
        <taxon>Demospongiae</taxon>
        <taxon>Heteroscleromorpha</taxon>
        <taxon>Tetractinellida</taxon>
        <taxon>Astrophorina</taxon>
        <taxon>Geodiidae</taxon>
        <taxon>Geodia</taxon>
    </lineage>
</organism>
<dbReference type="InterPro" id="IPR006626">
    <property type="entry name" value="PbH1"/>
</dbReference>
<protein>
    <recommendedName>
        <fullName evidence="3">Right handed beta helix domain-containing protein</fullName>
    </recommendedName>
</protein>
<dbReference type="PANTHER" id="PTHR11319:SF35">
    <property type="entry name" value="OUTER MEMBRANE PROTEIN PMPC-RELATED"/>
    <property type="match status" value="1"/>
</dbReference>
<keyword evidence="1" id="KW-0472">Membrane</keyword>
<dbReference type="InterPro" id="IPR011050">
    <property type="entry name" value="Pectin_lyase_fold/virulence"/>
</dbReference>
<keyword evidence="2" id="KW-0732">Signal</keyword>
<feature type="signal peptide" evidence="2">
    <location>
        <begin position="1"/>
        <end position="29"/>
    </location>
</feature>
<keyword evidence="5" id="KW-1185">Reference proteome</keyword>
<feature type="transmembrane region" description="Helical" evidence="1">
    <location>
        <begin position="862"/>
        <end position="878"/>
    </location>
</feature>
<dbReference type="InterPro" id="IPR012334">
    <property type="entry name" value="Pectin_lyas_fold"/>
</dbReference>
<dbReference type="Proteomes" id="UP001174909">
    <property type="component" value="Unassembled WGS sequence"/>
</dbReference>
<feature type="transmembrane region" description="Helical" evidence="1">
    <location>
        <begin position="919"/>
        <end position="939"/>
    </location>
</feature>
<feature type="transmembrane region" description="Helical" evidence="1">
    <location>
        <begin position="2310"/>
        <end position="2330"/>
    </location>
</feature>
<feature type="transmembrane region" description="Helical" evidence="1">
    <location>
        <begin position="2037"/>
        <end position="2059"/>
    </location>
</feature>
<sequence length="2390" mass="263025">MTGRRALQTAASSLLCSVVLLLLTRYSDAIQNCSETVRVDQSGPDDGGNFPDLQDALLSLSRRETASNDCISVLVAEGEYVITDFINISQNLSLQGESNVTVRFNFTGKFDPRTTTRPHYVLSFSNANYVGLSGLDFIDSPGIITIFNVTSAIVENCSFRYFFQGALDLYNCDFIQVTGSVFEHNGPTSIIKEDQYRGHAGGLSIGYHLTPTPPVAVVSGCLFRNNTSDPSSDLVQTTSDLVRSSQFTGRGGGCAFPVNPLYSLNATVKDCTFEDNFANSFGGGLYVAFNGKEHNTVILRRVVFLRNRAPTAGALEVGFVSGGNPEARDGLLAYDSVFIENQATFGGGVYFFTLGPSVDSEGRLGNFASFENCTFIRNRAEEVGAAIGVSTLLYFRDLSNVTPFQITSCTFSLNDAGGGGALSSAYFPLAFSGNTVFEENRGRTLVVVASRVNVNGSIEFVENNGAGIDGGALYLTSLSQVVLSPGANLTFEGNMGVLGAAVVGDTLFVPSVVSQLPYNPLCMFRYIDSLLPPNEWENVSISFAGNQALTSSAVLVINLDLCSFVRRGFPWFNASQTFRWDFVNFSNDNENYAHKPDEFNPEWYIQTPADRITVTTVNNTAYPGEVFELGLEALDEINQRTAAVIRISDSDDQGEYVFDPAVITFDSIALGAVNTSFYRLRGVLFTDNNLTVNLLLGESSETGTFSMTSLECPPGYILDQAPLESAYETCSCNSNNDLIIQCKGRSILIETGYWGTLSTTSKDRLFLYPCPNGYCRCAMRDSGGGDIDCINTFNTTDPDSQCSCDRKGELCGECRDGKGVSAILNRCTTCSDVSGLLILLLMVVDVGVFVFLLVVMKPFPTWIYPFVFYLQILPYLAEDFPITFDKVHPYLYYISSALSFYFIYDFCLYSDMSPLVSYFLRYLPLILLSITATVVLSIRRYLKKHALSWHGLWWIVLLMYTHILHSSMSILNCPVLPGRDGSDVHVPRWYIDGTVKCFNGPHAPLGILAIVVLAMCVAILPLSLVYITATIHRPWVFRRSFEPLVIPFKEELRWWSSVELGRRIIIVLFIVSFPQNQYPTIFVLMITAALYGFIQPFKDLAVNILETALSINTLVLLLLRNTDTVEESLGSLGEQSAAHSQTTNVCQDSVDGVTDFAWLLLPLYYLPLAVFCITGVLAIGTSAVSCSTKITVDSAATEDCSATDGRLANKTCSELQDVLLSLEKNSTHPESSSESGDSTSCVEIRLLPGHYLLTRNFTLVGLSLKLVAEDDAGSVHVSFNLSESFDPTQTHSALYVLSLADSSLVEIVGISFWNSPGIITAHNVEIVLVENCSFRYFFQGAVDLYNCHFVTVRDCVFEHNGPASIVKKEPFRGHSGGLSLGYYRIAVNRGPTALVSNCTFRNNTSDPNSAAVQSTSDLFQRFAFTGRGGGCAFTISPSTSLTATVENSTVEDNFARSFGGGLYVGFDGNLNHTVTVDRVRLIRNECPGAAGGLEIGFVQGADPDSINRIFVFNSEFIENRAGFGAGTYFFSPGPTGPDGRLSNFGHFHNCTFVGNVAREYGAAMGAITLLYFQDMVDLLPLEIDSCTFIGNDDGGGGGVLSTTYLPLRFTGNSRFLQNRGRTLVVIGAHVEIRGGMHFSDNDGGGIDGGAVYVTSLGQLELFRGANITFTGNTGIIGAAMILDILSVPPVYSRLLNNPLCTLLYEEITRSPDDWEDVFLGFFDNSAIVASSVYLNNLDLCSWVRERTPWFEPGRVFRWSFVEFSETNRNTAHGAEAYNQEWSVQTSAVDVEITSNDTAAYPGELFSLGIKALDEIGRPTSDIVRIIDFSNKIAGETYLFEPSAITLSDITLSAINTSYLTPTSNIGSSREIQVETLLGSTTFAEAKLQPRSCPPGYVLSGSLQDSYKTCQCNTGNPNIIECKGFKSFSAEGNSLQCRAVYDSLEPDTQCICERRGYLCGECRDGKGVSALLSRCTTCSNASGLLIVLLLVLDLAVFLVLLVIMKPFPSWAYPCVFYIQVLPYLTEHFPTTFEQIHPALYYISSALSFYFIYDFCLYSNMSPLVSYFLRYLPFFLAIATVTFWSALMSKFTKKTVAWHGLWWIILLMYSHVLHTSMSILNCPILPETDSSDASRWYVSGNIKCFGSEHAALGLLAIVILSLSVAVIPLSLFYNMDWLKRPWILKRIFEPLMEPYKKEYKWWASVELSRRFFLILFTVSLPSNEYLATVVLILILGSYGFAQPFRLEAANVLEVVLSIDALILLLLRETTTVEDEMGMPSVIEASQIISSNSEGCTDALGDVTDFAWLLFPFYYFILIVTSAAAITWIVLIIRSKVYGKWYRSKRKSFEVPQDAPSFQKPVVTSTTEVVMSMEMSTEEHYSSVTYSNVDHIR</sequence>
<feature type="transmembrane region" description="Helical" evidence="1">
    <location>
        <begin position="1163"/>
        <end position="1184"/>
    </location>
</feature>
<dbReference type="EMBL" id="CASHTH010002486">
    <property type="protein sequence ID" value="CAI8030547.1"/>
    <property type="molecule type" value="Genomic_DNA"/>
</dbReference>
<dbReference type="PANTHER" id="PTHR11319">
    <property type="entry name" value="G PROTEIN-COUPLED RECEPTOR-RELATED"/>
    <property type="match status" value="1"/>
</dbReference>
<feature type="transmembrane region" description="Helical" evidence="1">
    <location>
        <begin position="2148"/>
        <end position="2176"/>
    </location>
</feature>
<dbReference type="SUPFAM" id="SSF51126">
    <property type="entry name" value="Pectin lyase-like"/>
    <property type="match status" value="3"/>
</dbReference>
<gene>
    <name evidence="4" type="ORF">GBAR_LOCUS17310</name>
</gene>
<reference evidence="4" key="1">
    <citation type="submission" date="2023-03" db="EMBL/GenBank/DDBJ databases">
        <authorList>
            <person name="Steffen K."/>
            <person name="Cardenas P."/>
        </authorList>
    </citation>
    <scope>NUCLEOTIDE SEQUENCE</scope>
</reference>
<comment type="caution">
    <text evidence="4">The sequence shown here is derived from an EMBL/GenBank/DDBJ whole genome shotgun (WGS) entry which is preliminary data.</text>
</comment>
<dbReference type="SMART" id="SM00710">
    <property type="entry name" value="PbH1"/>
    <property type="match status" value="10"/>
</dbReference>
<feature type="transmembrane region" description="Helical" evidence="1">
    <location>
        <begin position="951"/>
        <end position="971"/>
    </location>
</feature>
<feature type="transmembrane region" description="Helical" evidence="1">
    <location>
        <begin position="1100"/>
        <end position="1119"/>
    </location>
</feature>
<feature type="chain" id="PRO_5041431061" description="Right handed beta helix domain-containing protein" evidence="2">
    <location>
        <begin position="30"/>
        <end position="2390"/>
    </location>
</feature>
<evidence type="ECO:0000313" key="5">
    <source>
        <dbReference type="Proteomes" id="UP001174909"/>
    </source>
</evidence>
<evidence type="ECO:0000259" key="3">
    <source>
        <dbReference type="Pfam" id="PF13229"/>
    </source>
</evidence>
<feature type="transmembrane region" description="Helical" evidence="1">
    <location>
        <begin position="2065"/>
        <end position="2086"/>
    </location>
</feature>
<keyword evidence="1" id="KW-0812">Transmembrane</keyword>
<accession>A0AA35SK08</accession>
<keyword evidence="1" id="KW-1133">Transmembrane helix</keyword>
<dbReference type="Gene3D" id="2.160.20.10">
    <property type="entry name" value="Single-stranded right-handed beta-helix, Pectin lyase-like"/>
    <property type="match status" value="2"/>
</dbReference>
<feature type="domain" description="Right handed beta helix" evidence="3">
    <location>
        <begin position="1298"/>
        <end position="1469"/>
    </location>
</feature>
<feature type="transmembrane region" description="Helical" evidence="1">
    <location>
        <begin position="833"/>
        <end position="855"/>
    </location>
</feature>
<feature type="transmembrane region" description="Helical" evidence="1">
    <location>
        <begin position="2098"/>
        <end position="2118"/>
    </location>
</feature>
<proteinExistence type="predicted"/>
<evidence type="ECO:0000313" key="4">
    <source>
        <dbReference type="EMBL" id="CAI8030547.1"/>
    </source>
</evidence>
<evidence type="ECO:0000256" key="1">
    <source>
        <dbReference type="SAM" id="Phobius"/>
    </source>
</evidence>